<protein>
    <recommendedName>
        <fullName evidence="12">NAC domain-containing protein</fullName>
    </recommendedName>
</protein>
<feature type="region of interest" description="Disordered" evidence="11">
    <location>
        <begin position="163"/>
        <end position="214"/>
    </location>
</feature>
<gene>
    <name evidence="13" type="ORF">RJT34_17455</name>
</gene>
<dbReference type="EMBL" id="JAYKXN010000004">
    <property type="protein sequence ID" value="KAK7294566.1"/>
    <property type="molecule type" value="Genomic_DNA"/>
</dbReference>
<dbReference type="Proteomes" id="UP001359559">
    <property type="component" value="Unassembled WGS sequence"/>
</dbReference>
<keyword evidence="5" id="KW-0805">Transcription regulation</keyword>
<evidence type="ECO:0000313" key="13">
    <source>
        <dbReference type="EMBL" id="KAK7294566.1"/>
    </source>
</evidence>
<dbReference type="GO" id="GO:0006355">
    <property type="term" value="P:regulation of DNA-templated transcription"/>
    <property type="evidence" value="ECO:0007669"/>
    <property type="project" value="InterPro"/>
</dbReference>
<dbReference type="InterPro" id="IPR003441">
    <property type="entry name" value="NAC-dom"/>
</dbReference>
<reference evidence="13 14" key="1">
    <citation type="submission" date="2024-01" db="EMBL/GenBank/DDBJ databases">
        <title>The genomes of 5 underutilized Papilionoideae crops provide insights into root nodulation and disease resistance.</title>
        <authorList>
            <person name="Yuan L."/>
        </authorList>
    </citation>
    <scope>NUCLEOTIDE SEQUENCE [LARGE SCALE GENOMIC DNA]</scope>
    <source>
        <strain evidence="13">LY-2023</strain>
        <tissue evidence="13">Leaf</tissue>
    </source>
</reference>
<dbReference type="Pfam" id="PF02365">
    <property type="entry name" value="NAM"/>
    <property type="match status" value="1"/>
</dbReference>
<name>A0AAN9JAC0_CLITE</name>
<keyword evidence="9" id="KW-0804">Transcription</keyword>
<keyword evidence="7" id="KW-0472">Membrane</keyword>
<evidence type="ECO:0000256" key="2">
    <source>
        <dbReference type="ARBA" id="ARBA00004167"/>
    </source>
</evidence>
<sequence length="344" mass="39481">MDSIVPSLNSLPVGFRFKPSEEELVNHYLKRKLLHDDVPTRIIPVFNLCKVEPWEVPGMSEIKSDEEWFFFSPVCYKYQNGKRVDRETNCGYWKATGKERYIRARRTNNVIGAKKTFVFYEGCVSDRSKSNWVIHEYYVEDLEENQKTFVLCRLKKKDNIKSKGKVDALTSDEGEPNGHNQAAVTKGGIDAVVSDEGQPSRNMGSDNENQATPEGISYLDTLPETDMETMFQARDQAVYLPPIPQSPIVIDQEASFTNSTTPYAYFRNENNFLQTLFEIAQQEEFLNSIMADENFVFNEESVQTFANSSTQLESSKRVYFESSDTEANAEVVSEMVKIYYNYSK</sequence>
<organism evidence="13 14">
    <name type="scientific">Clitoria ternatea</name>
    <name type="common">Butterfly pea</name>
    <dbReference type="NCBI Taxonomy" id="43366"/>
    <lineage>
        <taxon>Eukaryota</taxon>
        <taxon>Viridiplantae</taxon>
        <taxon>Streptophyta</taxon>
        <taxon>Embryophyta</taxon>
        <taxon>Tracheophyta</taxon>
        <taxon>Spermatophyta</taxon>
        <taxon>Magnoliopsida</taxon>
        <taxon>eudicotyledons</taxon>
        <taxon>Gunneridae</taxon>
        <taxon>Pentapetalae</taxon>
        <taxon>rosids</taxon>
        <taxon>fabids</taxon>
        <taxon>Fabales</taxon>
        <taxon>Fabaceae</taxon>
        <taxon>Papilionoideae</taxon>
        <taxon>50 kb inversion clade</taxon>
        <taxon>NPAAA clade</taxon>
        <taxon>indigoferoid/millettioid clade</taxon>
        <taxon>Phaseoleae</taxon>
        <taxon>Clitoria</taxon>
    </lineage>
</organism>
<keyword evidence="6" id="KW-0238">DNA-binding</keyword>
<comment type="subcellular location">
    <subcellularLocation>
        <location evidence="2">Membrane</location>
        <topology evidence="2">Single-pass membrane protein</topology>
    </subcellularLocation>
    <subcellularLocation>
        <location evidence="1">Nucleus</location>
    </subcellularLocation>
</comment>
<dbReference type="GO" id="GO:0005634">
    <property type="term" value="C:nucleus"/>
    <property type="evidence" value="ECO:0007669"/>
    <property type="project" value="UniProtKB-SubCell"/>
</dbReference>
<keyword evidence="10" id="KW-0539">Nucleus</keyword>
<dbReference type="GO" id="GO:0000976">
    <property type="term" value="F:transcription cis-regulatory region binding"/>
    <property type="evidence" value="ECO:0007669"/>
    <property type="project" value="UniProtKB-ARBA"/>
</dbReference>
<dbReference type="InterPro" id="IPR036093">
    <property type="entry name" value="NAC_dom_sf"/>
</dbReference>
<evidence type="ECO:0000313" key="14">
    <source>
        <dbReference type="Proteomes" id="UP001359559"/>
    </source>
</evidence>
<evidence type="ECO:0000256" key="1">
    <source>
        <dbReference type="ARBA" id="ARBA00004123"/>
    </source>
</evidence>
<dbReference type="SUPFAM" id="SSF101941">
    <property type="entry name" value="NAC domain"/>
    <property type="match status" value="1"/>
</dbReference>
<keyword evidence="4" id="KW-1133">Transmembrane helix</keyword>
<proteinExistence type="predicted"/>
<accession>A0AAN9JAC0</accession>
<evidence type="ECO:0000256" key="11">
    <source>
        <dbReference type="SAM" id="MobiDB-lite"/>
    </source>
</evidence>
<keyword evidence="14" id="KW-1185">Reference proteome</keyword>
<evidence type="ECO:0000256" key="5">
    <source>
        <dbReference type="ARBA" id="ARBA00023015"/>
    </source>
</evidence>
<evidence type="ECO:0000256" key="7">
    <source>
        <dbReference type="ARBA" id="ARBA00023136"/>
    </source>
</evidence>
<dbReference type="PANTHER" id="PTHR31744">
    <property type="entry name" value="PROTEIN CUP-SHAPED COTYLEDON 2-RELATED"/>
    <property type="match status" value="1"/>
</dbReference>
<keyword evidence="3" id="KW-0812">Transmembrane</keyword>
<dbReference type="Gene3D" id="2.170.150.80">
    <property type="entry name" value="NAC domain"/>
    <property type="match status" value="1"/>
</dbReference>
<feature type="compositionally biased region" description="Polar residues" evidence="11">
    <location>
        <begin position="197"/>
        <end position="212"/>
    </location>
</feature>
<evidence type="ECO:0000256" key="9">
    <source>
        <dbReference type="ARBA" id="ARBA00023163"/>
    </source>
</evidence>
<dbReference type="GO" id="GO:0016020">
    <property type="term" value="C:membrane"/>
    <property type="evidence" value="ECO:0007669"/>
    <property type="project" value="UniProtKB-SubCell"/>
</dbReference>
<evidence type="ECO:0000259" key="12">
    <source>
        <dbReference type="PROSITE" id="PS51005"/>
    </source>
</evidence>
<evidence type="ECO:0000256" key="8">
    <source>
        <dbReference type="ARBA" id="ARBA00023159"/>
    </source>
</evidence>
<keyword evidence="8" id="KW-0010">Activator</keyword>
<evidence type="ECO:0000256" key="10">
    <source>
        <dbReference type="ARBA" id="ARBA00023242"/>
    </source>
</evidence>
<dbReference type="PROSITE" id="PS51005">
    <property type="entry name" value="NAC"/>
    <property type="match status" value="1"/>
</dbReference>
<dbReference type="PANTHER" id="PTHR31744:SF216">
    <property type="entry name" value="NAC TRANSCRIPTION FACTOR"/>
    <property type="match status" value="1"/>
</dbReference>
<evidence type="ECO:0000256" key="6">
    <source>
        <dbReference type="ARBA" id="ARBA00023125"/>
    </source>
</evidence>
<feature type="domain" description="NAC" evidence="12">
    <location>
        <begin position="11"/>
        <end position="157"/>
    </location>
</feature>
<dbReference type="AlphaFoldDB" id="A0AAN9JAC0"/>
<evidence type="ECO:0000256" key="4">
    <source>
        <dbReference type="ARBA" id="ARBA00022989"/>
    </source>
</evidence>
<comment type="caution">
    <text evidence="13">The sequence shown here is derived from an EMBL/GenBank/DDBJ whole genome shotgun (WGS) entry which is preliminary data.</text>
</comment>
<evidence type="ECO:0000256" key="3">
    <source>
        <dbReference type="ARBA" id="ARBA00022692"/>
    </source>
</evidence>